<dbReference type="AlphaFoldDB" id="A0A815XV13"/>
<dbReference type="EMBL" id="CAJNOJ010002909">
    <property type="protein sequence ID" value="CAF1562078.1"/>
    <property type="molecule type" value="Genomic_DNA"/>
</dbReference>
<comment type="caution">
    <text evidence="1">The sequence shown here is derived from an EMBL/GenBank/DDBJ whole genome shotgun (WGS) entry which is preliminary data.</text>
</comment>
<name>A0A815XV13_ADIRI</name>
<reference evidence="1" key="1">
    <citation type="submission" date="2021-02" db="EMBL/GenBank/DDBJ databases">
        <authorList>
            <person name="Nowell W R."/>
        </authorList>
    </citation>
    <scope>NUCLEOTIDE SEQUENCE</scope>
</reference>
<protein>
    <submittedName>
        <fullName evidence="1">Uncharacterized protein</fullName>
    </submittedName>
</protein>
<evidence type="ECO:0000313" key="1">
    <source>
        <dbReference type="EMBL" id="CAF1562078.1"/>
    </source>
</evidence>
<sequence length="102" mass="11306">MRFGLYDNESENLTTDSGKAERIKDITYLMNNLQADFYRSDATAGPVASGSYGPQHRAKYPSDIGYWSIKGFYDVIDTLYNTGPGFSWENWSLGGGLKAFGA</sequence>
<gene>
    <name evidence="1" type="ORF">EDS130_LOCUS46633</name>
</gene>
<dbReference type="Proteomes" id="UP000663852">
    <property type="component" value="Unassembled WGS sequence"/>
</dbReference>
<feature type="non-terminal residue" evidence="1">
    <location>
        <position position="102"/>
    </location>
</feature>
<evidence type="ECO:0000313" key="2">
    <source>
        <dbReference type="Proteomes" id="UP000663852"/>
    </source>
</evidence>
<proteinExistence type="predicted"/>
<organism evidence="1 2">
    <name type="scientific">Adineta ricciae</name>
    <name type="common">Rotifer</name>
    <dbReference type="NCBI Taxonomy" id="249248"/>
    <lineage>
        <taxon>Eukaryota</taxon>
        <taxon>Metazoa</taxon>
        <taxon>Spiralia</taxon>
        <taxon>Gnathifera</taxon>
        <taxon>Rotifera</taxon>
        <taxon>Eurotatoria</taxon>
        <taxon>Bdelloidea</taxon>
        <taxon>Adinetida</taxon>
        <taxon>Adinetidae</taxon>
        <taxon>Adineta</taxon>
    </lineage>
</organism>
<accession>A0A815XV13</accession>